<dbReference type="Gene3D" id="1.10.30.50">
    <property type="match status" value="1"/>
</dbReference>
<evidence type="ECO:0000256" key="1">
    <source>
        <dbReference type="SAM" id="MobiDB-lite"/>
    </source>
</evidence>
<dbReference type="eggNOG" id="COG1403">
    <property type="taxonomic scope" value="Bacteria"/>
</dbReference>
<keyword evidence="4" id="KW-1185">Reference proteome</keyword>
<organism evidence="3 4">
    <name type="scientific">Mycolicibacterium chubuense (strain NBB4)</name>
    <name type="common">Mycobacterium chubuense</name>
    <dbReference type="NCBI Taxonomy" id="710421"/>
    <lineage>
        <taxon>Bacteria</taxon>
        <taxon>Bacillati</taxon>
        <taxon>Actinomycetota</taxon>
        <taxon>Actinomycetes</taxon>
        <taxon>Mycobacteriales</taxon>
        <taxon>Mycobacteriaceae</taxon>
        <taxon>Mycolicibacterium</taxon>
    </lineage>
</organism>
<evidence type="ECO:0000313" key="4">
    <source>
        <dbReference type="Proteomes" id="UP000006057"/>
    </source>
</evidence>
<dbReference type="AlphaFoldDB" id="I4BEN1"/>
<sequence>MFDGLFAGRDEAALIAAIEQAAREESQAAARKSAAIAELVHCTVDEDDARGGWAFDPWNNTAALVGAALGVSPKRASGQMRIALALRDRLPKIAALFCQGRLSTRLISELTWRTQLVSDDLVAVVDAALAERAATWGPLSDTKLTGAIEAVIERHDPDAVRRAQEVIRTRDVHIGACEDPNEIAALWGQLLACDAAALEARITAMVNGLCDADPRLMGERRSDAVGAIAHGNEFLACRCGSADCAAAGPAKSSVVIRVIADQAAVEAAQDLIAQQDDERGEAPSNHAAGERDSGLALLPGAKVLPVAALAEAIRGGAVVKPLWVPGPDPEPQYRPSAKLAEFVRTRDVFCRYPGCDVRAERCDIDHVVPWPYGPTHASNLNCKCRDHHLAKTFWDGWRDTQLPDGTVIWTTPAGQRYTTLPGSRLFFPAWDTTTAELPVIEPPPTDPDRTVKMPRRRRTRAADNAARIKAEREDNAAQRRLGQTPRTAAQTPRTEHSPDYGDDPPPY</sequence>
<dbReference type="OrthoDB" id="4775237at2"/>
<protein>
    <recommendedName>
        <fullName evidence="2">DUF222 domain-containing protein</fullName>
    </recommendedName>
</protein>
<dbReference type="EMBL" id="CP003053">
    <property type="protein sequence ID" value="AFM15738.1"/>
    <property type="molecule type" value="Genomic_DNA"/>
</dbReference>
<dbReference type="InterPro" id="IPR003870">
    <property type="entry name" value="DUF222"/>
</dbReference>
<dbReference type="STRING" id="710421.Mycch_0928"/>
<dbReference type="Pfam" id="PF02720">
    <property type="entry name" value="DUF222"/>
    <property type="match status" value="1"/>
</dbReference>
<dbReference type="PATRIC" id="fig|710421.3.peg.935"/>
<dbReference type="InterPro" id="IPR003615">
    <property type="entry name" value="HNH_nuc"/>
</dbReference>
<feature type="compositionally biased region" description="Basic and acidic residues" evidence="1">
    <location>
        <begin position="466"/>
        <end position="477"/>
    </location>
</feature>
<proteinExistence type="predicted"/>
<name>I4BEN1_MYCCN</name>
<gene>
    <name evidence="3" type="ordered locus">Mycch_0928</name>
</gene>
<feature type="region of interest" description="Disordered" evidence="1">
    <location>
        <begin position="437"/>
        <end position="507"/>
    </location>
</feature>
<accession>I4BEN1</accession>
<dbReference type="CDD" id="cd00085">
    <property type="entry name" value="HNHc"/>
    <property type="match status" value="1"/>
</dbReference>
<reference evidence="3 4" key="1">
    <citation type="submission" date="2012-06" db="EMBL/GenBank/DDBJ databases">
        <title>Complete sequence of chromosome of Mycobacterium chubuense NBB4.</title>
        <authorList>
            <consortium name="US DOE Joint Genome Institute"/>
            <person name="Lucas S."/>
            <person name="Han J."/>
            <person name="Lapidus A."/>
            <person name="Cheng J.-F."/>
            <person name="Goodwin L."/>
            <person name="Pitluck S."/>
            <person name="Peters L."/>
            <person name="Mikhailova N."/>
            <person name="Teshima H."/>
            <person name="Detter J.C."/>
            <person name="Han C."/>
            <person name="Tapia R."/>
            <person name="Land M."/>
            <person name="Hauser L."/>
            <person name="Kyrpides N."/>
            <person name="Ivanova N."/>
            <person name="Pagani I."/>
            <person name="Mattes T."/>
            <person name="Holmes A."/>
            <person name="Rutledge P."/>
            <person name="Paulsen I."/>
            <person name="Coleman N."/>
            <person name="Woyke T."/>
        </authorList>
    </citation>
    <scope>NUCLEOTIDE SEQUENCE [LARGE SCALE GENOMIC DNA]</scope>
    <source>
        <strain evidence="3 4">NBB4</strain>
    </source>
</reference>
<dbReference type="RefSeq" id="WP_014814226.1">
    <property type="nucleotide sequence ID" value="NC_018027.1"/>
</dbReference>
<evidence type="ECO:0000313" key="3">
    <source>
        <dbReference type="EMBL" id="AFM15738.1"/>
    </source>
</evidence>
<feature type="domain" description="DUF222" evidence="2">
    <location>
        <begin position="21"/>
        <end position="347"/>
    </location>
</feature>
<evidence type="ECO:0000259" key="2">
    <source>
        <dbReference type="Pfam" id="PF02720"/>
    </source>
</evidence>
<dbReference type="KEGG" id="mcb:Mycch_0928"/>
<dbReference type="Proteomes" id="UP000006057">
    <property type="component" value="Chromosome"/>
</dbReference>
<dbReference type="HOGENOM" id="CLU_021786_3_2_11"/>